<dbReference type="InterPro" id="IPR003170">
    <property type="entry name" value="MurB"/>
</dbReference>
<keyword evidence="19" id="KW-1185">Reference proteome</keyword>
<gene>
    <name evidence="16" type="primary">murB</name>
    <name evidence="18" type="ORF">CSX02_09295</name>
</gene>
<dbReference type="GO" id="GO:0051301">
    <property type="term" value="P:cell division"/>
    <property type="evidence" value="ECO:0007669"/>
    <property type="project" value="UniProtKB-KW"/>
</dbReference>
<dbReference type="GO" id="GO:0071949">
    <property type="term" value="F:FAD binding"/>
    <property type="evidence" value="ECO:0007669"/>
    <property type="project" value="InterPro"/>
</dbReference>
<dbReference type="UniPathway" id="UPA00219"/>
<comment type="function">
    <text evidence="2 16">Cell wall formation.</text>
</comment>
<comment type="caution">
    <text evidence="18">The sequence shown here is derived from an EMBL/GenBank/DDBJ whole genome shotgun (WGS) entry which is preliminary data.</text>
</comment>
<keyword evidence="14 16" id="KW-0961">Cell wall biogenesis/degradation</keyword>
<evidence type="ECO:0000256" key="11">
    <source>
        <dbReference type="ARBA" id="ARBA00022984"/>
    </source>
</evidence>
<comment type="pathway">
    <text evidence="4 16">Cell wall biogenesis; peptidoglycan biosynthesis.</text>
</comment>
<dbReference type="Pfam" id="PF02873">
    <property type="entry name" value="MurB_C"/>
    <property type="match status" value="1"/>
</dbReference>
<dbReference type="PROSITE" id="PS51387">
    <property type="entry name" value="FAD_PCMH"/>
    <property type="match status" value="1"/>
</dbReference>
<dbReference type="EC" id="1.3.1.98" evidence="16"/>
<keyword evidence="13 16" id="KW-0131">Cell cycle</keyword>
<dbReference type="InterPro" id="IPR006094">
    <property type="entry name" value="Oxid_FAD_bind_N"/>
</dbReference>
<evidence type="ECO:0000259" key="17">
    <source>
        <dbReference type="PROSITE" id="PS51387"/>
    </source>
</evidence>
<dbReference type="NCBIfam" id="TIGR00179">
    <property type="entry name" value="murB"/>
    <property type="match status" value="1"/>
</dbReference>
<evidence type="ECO:0000256" key="2">
    <source>
        <dbReference type="ARBA" id="ARBA00003921"/>
    </source>
</evidence>
<comment type="similarity">
    <text evidence="16">Belongs to the MurB family.</text>
</comment>
<dbReference type="InterPro" id="IPR036635">
    <property type="entry name" value="MurB_C_sf"/>
</dbReference>
<evidence type="ECO:0000256" key="8">
    <source>
        <dbReference type="ARBA" id="ARBA00022827"/>
    </source>
</evidence>
<comment type="cofactor">
    <cofactor evidence="1 16">
        <name>FAD</name>
        <dbReference type="ChEBI" id="CHEBI:57692"/>
    </cofactor>
</comment>
<dbReference type="SUPFAM" id="SSF56176">
    <property type="entry name" value="FAD-binding/transporter-associated domain-like"/>
    <property type="match status" value="1"/>
</dbReference>
<sequence length="305" mass="33194">METFVEKLRRVIADDRILLNEPMRKHTTFRVGGPADIYVKPAIEEIPALIALARRENIPYTIIGNGSNLLVKDGGIRGMVVELGVDAGMIHMKDGSTHMITAEAGVRLGNLAQKAAEHSLRGLEFAAGIPGAVGGAVFMNAGAYGGEIKDVLHSVTVLEENGAVTTVPAKDLELSYRHSAVEENNYIILSASFLLEEGEETEIRAAMSDYSRRRLEKQPLEFPSAGSTFKRPEGMFAGKLIQDAGLRGFRVGDAQVSEKHCGFVINRGNATAKDLLELIAQVQTRVQEQFGVHLETEVRILGEDE</sequence>
<dbReference type="NCBIfam" id="NF010480">
    <property type="entry name" value="PRK13905.1"/>
    <property type="match status" value="1"/>
</dbReference>
<dbReference type="InterPro" id="IPR036318">
    <property type="entry name" value="FAD-bd_PCMH-like_sf"/>
</dbReference>
<evidence type="ECO:0000256" key="7">
    <source>
        <dbReference type="ARBA" id="ARBA00022630"/>
    </source>
</evidence>
<dbReference type="GO" id="GO:0005829">
    <property type="term" value="C:cytosol"/>
    <property type="evidence" value="ECO:0007669"/>
    <property type="project" value="TreeGrafter"/>
</dbReference>
<dbReference type="PANTHER" id="PTHR21071:SF4">
    <property type="entry name" value="UDP-N-ACETYLENOLPYRUVOYLGLUCOSAMINE REDUCTASE"/>
    <property type="match status" value="1"/>
</dbReference>
<keyword evidence="12 16" id="KW-0560">Oxidoreductase</keyword>
<dbReference type="HAMAP" id="MF_00037">
    <property type="entry name" value="MurB"/>
    <property type="match status" value="1"/>
</dbReference>
<evidence type="ECO:0000256" key="10">
    <source>
        <dbReference type="ARBA" id="ARBA00022960"/>
    </source>
</evidence>
<dbReference type="GO" id="GO:0008360">
    <property type="term" value="P:regulation of cell shape"/>
    <property type="evidence" value="ECO:0007669"/>
    <property type="project" value="UniProtKB-KW"/>
</dbReference>
<evidence type="ECO:0000256" key="9">
    <source>
        <dbReference type="ARBA" id="ARBA00022857"/>
    </source>
</evidence>
<evidence type="ECO:0000313" key="18">
    <source>
        <dbReference type="EMBL" id="PHU37192.1"/>
    </source>
</evidence>
<evidence type="ECO:0000256" key="1">
    <source>
        <dbReference type="ARBA" id="ARBA00001974"/>
    </source>
</evidence>
<dbReference type="AlphaFoldDB" id="A0A2G3E1P1"/>
<keyword evidence="5 16" id="KW-0963">Cytoplasm</keyword>
<evidence type="ECO:0000256" key="14">
    <source>
        <dbReference type="ARBA" id="ARBA00023316"/>
    </source>
</evidence>
<evidence type="ECO:0000256" key="3">
    <source>
        <dbReference type="ARBA" id="ARBA00004496"/>
    </source>
</evidence>
<evidence type="ECO:0000256" key="12">
    <source>
        <dbReference type="ARBA" id="ARBA00023002"/>
    </source>
</evidence>
<evidence type="ECO:0000256" key="13">
    <source>
        <dbReference type="ARBA" id="ARBA00023306"/>
    </source>
</evidence>
<reference evidence="18 19" key="2">
    <citation type="submission" date="2017-10" db="EMBL/GenBank/DDBJ databases">
        <authorList>
            <person name="Banno H."/>
            <person name="Chua N.-H."/>
        </authorList>
    </citation>
    <scope>NUCLEOTIDE SEQUENCE [LARGE SCALE GENOMIC DNA]</scope>
    <source>
        <strain evidence="18 19">JK623</strain>
    </source>
</reference>
<accession>A0A2G3E1P1</accession>
<dbReference type="GO" id="GO:0071555">
    <property type="term" value="P:cell wall organization"/>
    <property type="evidence" value="ECO:0007669"/>
    <property type="project" value="UniProtKB-KW"/>
</dbReference>
<feature type="active site" evidence="16">
    <location>
        <position position="297"/>
    </location>
</feature>
<dbReference type="EMBL" id="PDYG01000074">
    <property type="protein sequence ID" value="PHU37192.1"/>
    <property type="molecule type" value="Genomic_DNA"/>
</dbReference>
<evidence type="ECO:0000256" key="5">
    <source>
        <dbReference type="ARBA" id="ARBA00022490"/>
    </source>
</evidence>
<dbReference type="GO" id="GO:0009252">
    <property type="term" value="P:peptidoglycan biosynthetic process"/>
    <property type="evidence" value="ECO:0007669"/>
    <property type="project" value="UniProtKB-UniRule"/>
</dbReference>
<dbReference type="Gene3D" id="3.30.465.10">
    <property type="match status" value="1"/>
</dbReference>
<keyword evidence="11 16" id="KW-0573">Peptidoglycan synthesis</keyword>
<dbReference type="SUPFAM" id="SSF56194">
    <property type="entry name" value="Uridine diphospho-N-Acetylenolpyruvylglucosamine reductase, MurB, C-terminal domain"/>
    <property type="match status" value="1"/>
</dbReference>
<feature type="active site" description="Proton donor" evidence="16">
    <location>
        <position position="227"/>
    </location>
</feature>
<dbReference type="PANTHER" id="PTHR21071">
    <property type="entry name" value="UDP-N-ACETYLENOLPYRUVOYLGLUCOSAMINE REDUCTASE"/>
    <property type="match status" value="1"/>
</dbReference>
<dbReference type="InterPro" id="IPR016169">
    <property type="entry name" value="FAD-bd_PCMH_sub2"/>
</dbReference>
<comment type="subcellular location">
    <subcellularLocation>
        <location evidence="3 16">Cytoplasm</location>
    </subcellularLocation>
</comment>
<dbReference type="InterPro" id="IPR016166">
    <property type="entry name" value="FAD-bd_PCMH"/>
</dbReference>
<name>A0A2G3E1P1_9FIRM</name>
<evidence type="ECO:0000256" key="16">
    <source>
        <dbReference type="HAMAP-Rule" id="MF_00037"/>
    </source>
</evidence>
<dbReference type="Pfam" id="PF01565">
    <property type="entry name" value="FAD_binding_4"/>
    <property type="match status" value="1"/>
</dbReference>
<evidence type="ECO:0000256" key="15">
    <source>
        <dbReference type="ARBA" id="ARBA00048914"/>
    </source>
</evidence>
<feature type="domain" description="FAD-binding PCMH-type" evidence="17">
    <location>
        <begin position="30"/>
        <end position="198"/>
    </location>
</feature>
<evidence type="ECO:0000256" key="4">
    <source>
        <dbReference type="ARBA" id="ARBA00004752"/>
    </source>
</evidence>
<comment type="catalytic activity">
    <reaction evidence="15 16">
        <text>UDP-N-acetyl-alpha-D-muramate + NADP(+) = UDP-N-acetyl-3-O-(1-carboxyvinyl)-alpha-D-glucosamine + NADPH + H(+)</text>
        <dbReference type="Rhea" id="RHEA:12248"/>
        <dbReference type="ChEBI" id="CHEBI:15378"/>
        <dbReference type="ChEBI" id="CHEBI:57783"/>
        <dbReference type="ChEBI" id="CHEBI:58349"/>
        <dbReference type="ChEBI" id="CHEBI:68483"/>
        <dbReference type="ChEBI" id="CHEBI:70757"/>
        <dbReference type="EC" id="1.3.1.98"/>
    </reaction>
</comment>
<keyword evidence="10 16" id="KW-0133">Cell shape</keyword>
<feature type="active site" evidence="16">
    <location>
        <position position="177"/>
    </location>
</feature>
<evidence type="ECO:0000313" key="19">
    <source>
        <dbReference type="Proteomes" id="UP000224563"/>
    </source>
</evidence>
<dbReference type="RefSeq" id="WP_099386477.1">
    <property type="nucleotide sequence ID" value="NZ_JANSWH010000072.1"/>
</dbReference>
<dbReference type="Gene3D" id="3.30.43.10">
    <property type="entry name" value="Uridine Diphospho-n-acetylenolpyruvylglucosamine Reductase, domain 2"/>
    <property type="match status" value="1"/>
</dbReference>
<proteinExistence type="inferred from homology"/>
<protein>
    <recommendedName>
        <fullName evidence="16">UDP-N-acetylenolpyruvoylglucosamine reductase</fullName>
        <ecNumber evidence="16">1.3.1.98</ecNumber>
    </recommendedName>
    <alternativeName>
        <fullName evidence="16">UDP-N-acetylmuramate dehydrogenase</fullName>
    </alternativeName>
</protein>
<dbReference type="Proteomes" id="UP000224563">
    <property type="component" value="Unassembled WGS sequence"/>
</dbReference>
<dbReference type="InterPro" id="IPR011601">
    <property type="entry name" value="MurB_C"/>
</dbReference>
<organism evidence="18 19">
    <name type="scientific">Agathobacter ruminis</name>
    <dbReference type="NCBI Taxonomy" id="1712665"/>
    <lineage>
        <taxon>Bacteria</taxon>
        <taxon>Bacillati</taxon>
        <taxon>Bacillota</taxon>
        <taxon>Clostridia</taxon>
        <taxon>Lachnospirales</taxon>
        <taxon>Lachnospiraceae</taxon>
        <taxon>Agathobacter</taxon>
    </lineage>
</organism>
<reference evidence="18 19" key="1">
    <citation type="submission" date="2017-10" db="EMBL/GenBank/DDBJ databases">
        <title>Resolving the taxonomy of Roseburia spp., Eubacterium rectale and Agathobacter spp. through phylogenomic analysis.</title>
        <authorList>
            <person name="Sheridan P.O."/>
            <person name="Walker A.W."/>
            <person name="Duncan S.H."/>
            <person name="Scott K.P."/>
            <person name="Toole P.W.O."/>
            <person name="Luis P."/>
            <person name="Flint H.J."/>
        </authorList>
    </citation>
    <scope>NUCLEOTIDE SEQUENCE [LARGE SCALE GENOMIC DNA]</scope>
    <source>
        <strain evidence="18 19">JK623</strain>
    </source>
</reference>
<dbReference type="Gene3D" id="3.90.78.10">
    <property type="entry name" value="UDP-N-acetylenolpyruvoylglucosamine reductase, C-terminal domain"/>
    <property type="match status" value="1"/>
</dbReference>
<keyword evidence="9 16" id="KW-0521">NADP</keyword>
<keyword evidence="8 16" id="KW-0274">FAD</keyword>
<dbReference type="GO" id="GO:0008762">
    <property type="term" value="F:UDP-N-acetylmuramate dehydrogenase activity"/>
    <property type="evidence" value="ECO:0007669"/>
    <property type="project" value="UniProtKB-UniRule"/>
</dbReference>
<dbReference type="InterPro" id="IPR016167">
    <property type="entry name" value="FAD-bd_PCMH_sub1"/>
</dbReference>
<evidence type="ECO:0000256" key="6">
    <source>
        <dbReference type="ARBA" id="ARBA00022618"/>
    </source>
</evidence>
<keyword evidence="6 16" id="KW-0132">Cell division</keyword>
<keyword evidence="7 16" id="KW-0285">Flavoprotein</keyword>